<proteinExistence type="predicted"/>
<evidence type="ECO:0000313" key="1">
    <source>
        <dbReference type="EMBL" id="JAD62534.1"/>
    </source>
</evidence>
<name>A0A0A9BF03_ARUDO</name>
<accession>A0A0A9BF03</accession>
<dbReference type="AlphaFoldDB" id="A0A0A9BF03"/>
<dbReference type="EMBL" id="GBRH01235361">
    <property type="protein sequence ID" value="JAD62534.1"/>
    <property type="molecule type" value="Transcribed_RNA"/>
</dbReference>
<sequence length="87" mass="9984">MTGSCLVNCHCQHQSSKVKLWHPMSCNCRHQSSKLKPRPLALLVHRKTLTQAIVPSNRMRLLWRPLSFQIVKIVQTNTKDLQGQGCH</sequence>
<reference evidence="1" key="2">
    <citation type="journal article" date="2015" name="Data Brief">
        <title>Shoot transcriptome of the giant reed, Arundo donax.</title>
        <authorList>
            <person name="Barrero R.A."/>
            <person name="Guerrero F.D."/>
            <person name="Moolhuijzen P."/>
            <person name="Goolsby J.A."/>
            <person name="Tidwell J."/>
            <person name="Bellgard S.E."/>
            <person name="Bellgard M.I."/>
        </authorList>
    </citation>
    <scope>NUCLEOTIDE SEQUENCE</scope>
    <source>
        <tissue evidence="1">Shoot tissue taken approximately 20 cm above the soil surface</tissue>
    </source>
</reference>
<protein>
    <submittedName>
        <fullName evidence="1">Uncharacterized protein</fullName>
    </submittedName>
</protein>
<reference evidence="1" key="1">
    <citation type="submission" date="2014-09" db="EMBL/GenBank/DDBJ databases">
        <authorList>
            <person name="Magalhaes I.L.F."/>
            <person name="Oliveira U."/>
            <person name="Santos F.R."/>
            <person name="Vidigal T.H.D.A."/>
            <person name="Brescovit A.D."/>
            <person name="Santos A.J."/>
        </authorList>
    </citation>
    <scope>NUCLEOTIDE SEQUENCE</scope>
    <source>
        <tissue evidence="1">Shoot tissue taken approximately 20 cm above the soil surface</tissue>
    </source>
</reference>
<organism evidence="1">
    <name type="scientific">Arundo donax</name>
    <name type="common">Giant reed</name>
    <name type="synonym">Donax arundinaceus</name>
    <dbReference type="NCBI Taxonomy" id="35708"/>
    <lineage>
        <taxon>Eukaryota</taxon>
        <taxon>Viridiplantae</taxon>
        <taxon>Streptophyta</taxon>
        <taxon>Embryophyta</taxon>
        <taxon>Tracheophyta</taxon>
        <taxon>Spermatophyta</taxon>
        <taxon>Magnoliopsida</taxon>
        <taxon>Liliopsida</taxon>
        <taxon>Poales</taxon>
        <taxon>Poaceae</taxon>
        <taxon>PACMAD clade</taxon>
        <taxon>Arundinoideae</taxon>
        <taxon>Arundineae</taxon>
        <taxon>Arundo</taxon>
    </lineage>
</organism>